<comment type="caution">
    <text evidence="2">The sequence shown here is derived from an EMBL/GenBank/DDBJ whole genome shotgun (WGS) entry which is preliminary data.</text>
</comment>
<dbReference type="Proteomes" id="UP000325315">
    <property type="component" value="Unassembled WGS sequence"/>
</dbReference>
<evidence type="ECO:0000313" key="3">
    <source>
        <dbReference type="Proteomes" id="UP000325315"/>
    </source>
</evidence>
<dbReference type="AlphaFoldDB" id="A0A5B6WR43"/>
<dbReference type="SUPFAM" id="SSF53098">
    <property type="entry name" value="Ribonuclease H-like"/>
    <property type="match status" value="1"/>
</dbReference>
<feature type="domain" description="Tf2-1-like SH3-like" evidence="1">
    <location>
        <begin position="111"/>
        <end position="164"/>
    </location>
</feature>
<keyword evidence="2" id="KW-0695">RNA-directed DNA polymerase</keyword>
<dbReference type="EMBL" id="SMMG02000002">
    <property type="protein sequence ID" value="KAA3483415.1"/>
    <property type="molecule type" value="Genomic_DNA"/>
</dbReference>
<keyword evidence="2" id="KW-0548">Nucleotidyltransferase</keyword>
<evidence type="ECO:0000313" key="2">
    <source>
        <dbReference type="EMBL" id="KAA3483415.1"/>
    </source>
</evidence>
<dbReference type="InterPro" id="IPR056924">
    <property type="entry name" value="SH3_Tf2-1"/>
</dbReference>
<sequence>MDFVLGLPLTLKKKDVIWVVVDRLTKFVYFIPIRIDYSLERLAELYIYEIFEGNWDKYLPLAEFTYNNIYQSSIRMALLDALCGRKCRTLLYCSELCERKLIIDDKIRINDKLFLKVSSWRKVLCFGRKGKLNLRFIGPYEILEIIGPLDQIYNMFYVSTLRHYRLDPSHVISLDKVELQPYLSYSEELVRIFAREV</sequence>
<dbReference type="PANTHER" id="PTHR45835:SF99">
    <property type="entry name" value="CHROMO DOMAIN-CONTAINING PROTEIN-RELATED"/>
    <property type="match status" value="1"/>
</dbReference>
<keyword evidence="2" id="KW-0808">Transferase</keyword>
<dbReference type="PANTHER" id="PTHR45835">
    <property type="entry name" value="YALI0A06105P"/>
    <property type="match status" value="1"/>
</dbReference>
<dbReference type="Pfam" id="PF24626">
    <property type="entry name" value="SH3_Tf2-1"/>
    <property type="match status" value="1"/>
</dbReference>
<reference evidence="3" key="1">
    <citation type="journal article" date="2019" name="Plant Biotechnol. J.">
        <title>Genome sequencing of the Australian wild diploid species Gossypium australe highlights disease resistance and delayed gland morphogenesis.</title>
        <authorList>
            <person name="Cai Y."/>
            <person name="Cai X."/>
            <person name="Wang Q."/>
            <person name="Wang P."/>
            <person name="Zhang Y."/>
            <person name="Cai C."/>
            <person name="Xu Y."/>
            <person name="Wang K."/>
            <person name="Zhou Z."/>
            <person name="Wang C."/>
            <person name="Geng S."/>
            <person name="Li B."/>
            <person name="Dong Q."/>
            <person name="Hou Y."/>
            <person name="Wang H."/>
            <person name="Ai P."/>
            <person name="Liu Z."/>
            <person name="Yi F."/>
            <person name="Sun M."/>
            <person name="An G."/>
            <person name="Cheng J."/>
            <person name="Zhang Y."/>
            <person name="Shi Q."/>
            <person name="Xie Y."/>
            <person name="Shi X."/>
            <person name="Chang Y."/>
            <person name="Huang F."/>
            <person name="Chen Y."/>
            <person name="Hong S."/>
            <person name="Mi L."/>
            <person name="Sun Q."/>
            <person name="Zhang L."/>
            <person name="Zhou B."/>
            <person name="Peng R."/>
            <person name="Zhang X."/>
            <person name="Liu F."/>
        </authorList>
    </citation>
    <scope>NUCLEOTIDE SEQUENCE [LARGE SCALE GENOMIC DNA]</scope>
    <source>
        <strain evidence="3">cv. PA1801</strain>
    </source>
</reference>
<keyword evidence="3" id="KW-1185">Reference proteome</keyword>
<dbReference type="InterPro" id="IPR012337">
    <property type="entry name" value="RNaseH-like_sf"/>
</dbReference>
<name>A0A5B6WR43_9ROSI</name>
<gene>
    <name evidence="2" type="ORF">EPI10_005593</name>
</gene>
<protein>
    <submittedName>
        <fullName evidence="2">Reverse transcriptase</fullName>
    </submittedName>
</protein>
<proteinExistence type="predicted"/>
<accession>A0A5B6WR43</accession>
<evidence type="ECO:0000259" key="1">
    <source>
        <dbReference type="Pfam" id="PF24626"/>
    </source>
</evidence>
<organism evidence="2 3">
    <name type="scientific">Gossypium australe</name>
    <dbReference type="NCBI Taxonomy" id="47621"/>
    <lineage>
        <taxon>Eukaryota</taxon>
        <taxon>Viridiplantae</taxon>
        <taxon>Streptophyta</taxon>
        <taxon>Embryophyta</taxon>
        <taxon>Tracheophyta</taxon>
        <taxon>Spermatophyta</taxon>
        <taxon>Magnoliopsida</taxon>
        <taxon>eudicotyledons</taxon>
        <taxon>Gunneridae</taxon>
        <taxon>Pentapetalae</taxon>
        <taxon>rosids</taxon>
        <taxon>malvids</taxon>
        <taxon>Malvales</taxon>
        <taxon>Malvaceae</taxon>
        <taxon>Malvoideae</taxon>
        <taxon>Gossypium</taxon>
    </lineage>
</organism>
<dbReference type="GO" id="GO:0003964">
    <property type="term" value="F:RNA-directed DNA polymerase activity"/>
    <property type="evidence" value="ECO:0007669"/>
    <property type="project" value="UniProtKB-KW"/>
</dbReference>